<dbReference type="EMBL" id="JASPKZ010008223">
    <property type="protein sequence ID" value="KAJ9580659.1"/>
    <property type="molecule type" value="Genomic_DNA"/>
</dbReference>
<dbReference type="Gene3D" id="3.30.530.20">
    <property type="match status" value="1"/>
</dbReference>
<sequence length="73" mass="8430">MRFFTRVFERSSEEENKSEFTDEAYFKKAKGFLETAWDIVNSTDNWKLEKKTANGDTVESKIVPGLGTVFKAE</sequence>
<dbReference type="Proteomes" id="UP001233999">
    <property type="component" value="Unassembled WGS sequence"/>
</dbReference>
<proteinExistence type="predicted"/>
<dbReference type="AlphaFoldDB" id="A0AAD7ZH98"/>
<gene>
    <name evidence="1" type="ORF">L9F63_024170</name>
</gene>
<reference evidence="1" key="1">
    <citation type="journal article" date="2023" name="IScience">
        <title>Live-bearing cockroach genome reveals convergent evolutionary mechanisms linked to viviparity in insects and beyond.</title>
        <authorList>
            <person name="Fouks B."/>
            <person name="Harrison M.C."/>
            <person name="Mikhailova A.A."/>
            <person name="Marchal E."/>
            <person name="English S."/>
            <person name="Carruthers M."/>
            <person name="Jennings E.C."/>
            <person name="Chiamaka E.L."/>
            <person name="Frigard R.A."/>
            <person name="Pippel M."/>
            <person name="Attardo G.M."/>
            <person name="Benoit J.B."/>
            <person name="Bornberg-Bauer E."/>
            <person name="Tobe S.S."/>
        </authorList>
    </citation>
    <scope>NUCLEOTIDE SEQUENCE</scope>
    <source>
        <strain evidence="1">Stay&amp;Tobe</strain>
    </source>
</reference>
<comment type="caution">
    <text evidence="1">The sequence shown here is derived from an EMBL/GenBank/DDBJ whole genome shotgun (WGS) entry which is preliminary data.</text>
</comment>
<reference evidence="1" key="2">
    <citation type="submission" date="2023-05" db="EMBL/GenBank/DDBJ databases">
        <authorList>
            <person name="Fouks B."/>
        </authorList>
    </citation>
    <scope>NUCLEOTIDE SEQUENCE</scope>
    <source>
        <strain evidence="1">Stay&amp;Tobe</strain>
        <tissue evidence="1">Testes</tissue>
    </source>
</reference>
<keyword evidence="2" id="KW-1185">Reference proteome</keyword>
<evidence type="ECO:0000313" key="2">
    <source>
        <dbReference type="Proteomes" id="UP001233999"/>
    </source>
</evidence>
<accession>A0AAD7ZH98</accession>
<dbReference type="InterPro" id="IPR023393">
    <property type="entry name" value="START-like_dom_sf"/>
</dbReference>
<evidence type="ECO:0000313" key="1">
    <source>
        <dbReference type="EMBL" id="KAJ9580659.1"/>
    </source>
</evidence>
<name>A0AAD7ZH98_DIPPU</name>
<feature type="non-terminal residue" evidence="1">
    <location>
        <position position="1"/>
    </location>
</feature>
<protein>
    <submittedName>
        <fullName evidence="1">Uncharacterized protein</fullName>
    </submittedName>
</protein>
<organism evidence="1 2">
    <name type="scientific">Diploptera punctata</name>
    <name type="common">Pacific beetle cockroach</name>
    <dbReference type="NCBI Taxonomy" id="6984"/>
    <lineage>
        <taxon>Eukaryota</taxon>
        <taxon>Metazoa</taxon>
        <taxon>Ecdysozoa</taxon>
        <taxon>Arthropoda</taxon>
        <taxon>Hexapoda</taxon>
        <taxon>Insecta</taxon>
        <taxon>Pterygota</taxon>
        <taxon>Neoptera</taxon>
        <taxon>Polyneoptera</taxon>
        <taxon>Dictyoptera</taxon>
        <taxon>Blattodea</taxon>
        <taxon>Blaberoidea</taxon>
        <taxon>Blaberidae</taxon>
        <taxon>Diplopterinae</taxon>
        <taxon>Diploptera</taxon>
    </lineage>
</organism>